<proteinExistence type="inferred from homology"/>
<keyword evidence="10 11" id="KW-0472">Membrane</keyword>
<protein>
    <recommendedName>
        <fullName evidence="3 11">Protein-export membrane protein SecG</fullName>
    </recommendedName>
</protein>
<dbReference type="Pfam" id="PF03840">
    <property type="entry name" value="SecG"/>
    <property type="match status" value="1"/>
</dbReference>
<evidence type="ECO:0000256" key="10">
    <source>
        <dbReference type="ARBA" id="ARBA00023136"/>
    </source>
</evidence>
<organism evidence="13 14">
    <name type="scientific">Terasakiispira papahanaumokuakeensis</name>
    <dbReference type="NCBI Taxonomy" id="197479"/>
    <lineage>
        <taxon>Bacteria</taxon>
        <taxon>Pseudomonadati</taxon>
        <taxon>Pseudomonadota</taxon>
        <taxon>Gammaproteobacteria</taxon>
        <taxon>Oceanospirillales</taxon>
        <taxon>Terasakiispira</taxon>
    </lineage>
</organism>
<reference evidence="13 14" key="1">
    <citation type="submission" date="2016-08" db="EMBL/GenBank/DDBJ databases">
        <authorList>
            <person name="Seilhamer J.J."/>
        </authorList>
    </citation>
    <scope>NUCLEOTIDE SEQUENCE [LARGE SCALE GENOMIC DNA]</scope>
    <source>
        <strain evidence="13 14">PH27A</strain>
    </source>
</reference>
<gene>
    <name evidence="13" type="ORF">BFW38_16295</name>
</gene>
<dbReference type="STRING" id="197479.BFW38_16295"/>
<evidence type="ECO:0000256" key="3">
    <source>
        <dbReference type="ARBA" id="ARBA00017876"/>
    </source>
</evidence>
<keyword evidence="8 11" id="KW-1133">Transmembrane helix</keyword>
<comment type="caution">
    <text evidence="13">The sequence shown here is derived from an EMBL/GenBank/DDBJ whole genome shotgun (WGS) entry which is preliminary data.</text>
</comment>
<keyword evidence="6 11" id="KW-0812">Transmembrane</keyword>
<feature type="compositionally biased region" description="Polar residues" evidence="12">
    <location>
        <begin position="110"/>
        <end position="119"/>
    </location>
</feature>
<comment type="caution">
    <text evidence="11">Lacks conserved residue(s) required for the propagation of feature annotation.</text>
</comment>
<keyword evidence="4 11" id="KW-0813">Transport</keyword>
<evidence type="ECO:0000256" key="9">
    <source>
        <dbReference type="ARBA" id="ARBA00023010"/>
    </source>
</evidence>
<evidence type="ECO:0000256" key="5">
    <source>
        <dbReference type="ARBA" id="ARBA00022475"/>
    </source>
</evidence>
<evidence type="ECO:0000256" key="12">
    <source>
        <dbReference type="SAM" id="MobiDB-lite"/>
    </source>
</evidence>
<keyword evidence="7 11" id="KW-0653">Protein transport</keyword>
<keyword evidence="14" id="KW-1185">Reference proteome</keyword>
<comment type="similarity">
    <text evidence="2 11">Belongs to the SecG family.</text>
</comment>
<dbReference type="NCBIfam" id="TIGR00810">
    <property type="entry name" value="secG"/>
    <property type="match status" value="1"/>
</dbReference>
<dbReference type="GO" id="GO:0009306">
    <property type="term" value="P:protein secretion"/>
    <property type="evidence" value="ECO:0007669"/>
    <property type="project" value="UniProtKB-UniRule"/>
</dbReference>
<dbReference type="AlphaFoldDB" id="A0A1E2VCW6"/>
<keyword evidence="9 11" id="KW-0811">Translocation</keyword>
<evidence type="ECO:0000256" key="11">
    <source>
        <dbReference type="RuleBase" id="RU365087"/>
    </source>
</evidence>
<dbReference type="InterPro" id="IPR004692">
    <property type="entry name" value="SecG"/>
</dbReference>
<name>A0A1E2VCW6_9GAMM</name>
<feature type="transmembrane region" description="Helical" evidence="11">
    <location>
        <begin position="51"/>
        <end position="75"/>
    </location>
</feature>
<sequence>MITIILVVHVVLALGLIALVLMQQGKGAEAGAAFGGGSSQTMFGSRGSASFFGKLTAWLAAGFFLTSLGMAWYAAHEYAPDSGVPDTQLIEEHNRALPNLDETDDAAPSGDQSAAQSATDEAVDSPIALPDEGAAKTADGAQGEAVEDGHASGSTGHTGDSALPALETGAAEDQNAPQSGQAQ</sequence>
<dbReference type="GO" id="GO:0005886">
    <property type="term" value="C:plasma membrane"/>
    <property type="evidence" value="ECO:0007669"/>
    <property type="project" value="UniProtKB-SubCell"/>
</dbReference>
<dbReference type="PRINTS" id="PR01651">
    <property type="entry name" value="SECGEXPORT"/>
</dbReference>
<evidence type="ECO:0000256" key="8">
    <source>
        <dbReference type="ARBA" id="ARBA00022989"/>
    </source>
</evidence>
<dbReference type="GO" id="GO:0065002">
    <property type="term" value="P:intracellular protein transmembrane transport"/>
    <property type="evidence" value="ECO:0007669"/>
    <property type="project" value="TreeGrafter"/>
</dbReference>
<dbReference type="GO" id="GO:0043952">
    <property type="term" value="P:protein transport by the Sec complex"/>
    <property type="evidence" value="ECO:0007669"/>
    <property type="project" value="TreeGrafter"/>
</dbReference>
<evidence type="ECO:0000256" key="7">
    <source>
        <dbReference type="ARBA" id="ARBA00022927"/>
    </source>
</evidence>
<accession>A0A1E2VCW6</accession>
<evidence type="ECO:0000313" key="14">
    <source>
        <dbReference type="Proteomes" id="UP000094291"/>
    </source>
</evidence>
<dbReference type="GO" id="GO:0015450">
    <property type="term" value="F:protein-transporting ATPase activity"/>
    <property type="evidence" value="ECO:0007669"/>
    <property type="project" value="UniProtKB-UniRule"/>
</dbReference>
<evidence type="ECO:0000256" key="1">
    <source>
        <dbReference type="ARBA" id="ARBA00004651"/>
    </source>
</evidence>
<comment type="function">
    <text evidence="11">Involved in protein export. Participates in an early event of protein translocation.</text>
</comment>
<feature type="region of interest" description="Disordered" evidence="12">
    <location>
        <begin position="100"/>
        <end position="183"/>
    </location>
</feature>
<keyword evidence="5 11" id="KW-1003">Cell membrane</keyword>
<evidence type="ECO:0000256" key="6">
    <source>
        <dbReference type="ARBA" id="ARBA00022692"/>
    </source>
</evidence>
<dbReference type="Proteomes" id="UP000094291">
    <property type="component" value="Unassembled WGS sequence"/>
</dbReference>
<dbReference type="OrthoDB" id="9813947at2"/>
<comment type="subcellular location">
    <subcellularLocation>
        <location evidence="1 11">Cell membrane</location>
        <topology evidence="1 11">Multi-pass membrane protein</topology>
    </subcellularLocation>
</comment>
<dbReference type="PANTHER" id="PTHR34182:SF1">
    <property type="entry name" value="PROTEIN-EXPORT MEMBRANE PROTEIN SECG"/>
    <property type="match status" value="1"/>
</dbReference>
<dbReference type="PANTHER" id="PTHR34182">
    <property type="entry name" value="PROTEIN-EXPORT MEMBRANE PROTEIN SECG"/>
    <property type="match status" value="1"/>
</dbReference>
<evidence type="ECO:0000256" key="2">
    <source>
        <dbReference type="ARBA" id="ARBA00008445"/>
    </source>
</evidence>
<dbReference type="EMBL" id="MDTQ01000001">
    <property type="protein sequence ID" value="ODC04860.1"/>
    <property type="molecule type" value="Genomic_DNA"/>
</dbReference>
<evidence type="ECO:0000256" key="4">
    <source>
        <dbReference type="ARBA" id="ARBA00022448"/>
    </source>
</evidence>
<dbReference type="RefSeq" id="WP_068999844.1">
    <property type="nucleotide sequence ID" value="NZ_MDTQ01000001.1"/>
</dbReference>
<evidence type="ECO:0000313" key="13">
    <source>
        <dbReference type="EMBL" id="ODC04860.1"/>
    </source>
</evidence>